<accession>A0ABN9QIM3</accession>
<proteinExistence type="predicted"/>
<dbReference type="InterPro" id="IPR011989">
    <property type="entry name" value="ARM-like"/>
</dbReference>
<evidence type="ECO:0000313" key="1">
    <source>
        <dbReference type="EMBL" id="CAK0803612.1"/>
    </source>
</evidence>
<gene>
    <name evidence="1" type="ORF">PCOR1329_LOCUS10719</name>
</gene>
<protein>
    <submittedName>
        <fullName evidence="1">Uncharacterized protein</fullName>
    </submittedName>
</protein>
<feature type="non-terminal residue" evidence="1">
    <location>
        <position position="165"/>
    </location>
</feature>
<name>A0ABN9QIM3_9DINO</name>
<organism evidence="1 2">
    <name type="scientific">Prorocentrum cordatum</name>
    <dbReference type="NCBI Taxonomy" id="2364126"/>
    <lineage>
        <taxon>Eukaryota</taxon>
        <taxon>Sar</taxon>
        <taxon>Alveolata</taxon>
        <taxon>Dinophyceae</taxon>
        <taxon>Prorocentrales</taxon>
        <taxon>Prorocentraceae</taxon>
        <taxon>Prorocentrum</taxon>
    </lineage>
</organism>
<reference evidence="1" key="1">
    <citation type="submission" date="2023-10" db="EMBL/GenBank/DDBJ databases">
        <authorList>
            <person name="Chen Y."/>
            <person name="Shah S."/>
            <person name="Dougan E. K."/>
            <person name="Thang M."/>
            <person name="Chan C."/>
        </authorList>
    </citation>
    <scope>NUCLEOTIDE SEQUENCE [LARGE SCALE GENOMIC DNA]</scope>
</reference>
<dbReference type="EMBL" id="CAUYUJ010003048">
    <property type="protein sequence ID" value="CAK0803612.1"/>
    <property type="molecule type" value="Genomic_DNA"/>
</dbReference>
<keyword evidence="2" id="KW-1185">Reference proteome</keyword>
<dbReference type="InterPro" id="IPR016024">
    <property type="entry name" value="ARM-type_fold"/>
</dbReference>
<dbReference type="Proteomes" id="UP001189429">
    <property type="component" value="Unassembled WGS sequence"/>
</dbReference>
<sequence>MAVRAAVQPLQGYKRHIVSELLADRYPYLEDITGHLKKDDISTAFGDRLFPRLVGQLEDKDVAPEKLVDALCLVCDLCSHQELKAQAITSDVAAAATNLLMHDSIAVRQEACRVISSVVLLIGGRSKMPTGNQNLPRAITGILGAGPALPMLIKLLLGCDDAVVK</sequence>
<comment type="caution">
    <text evidence="1">The sequence shown here is derived from an EMBL/GenBank/DDBJ whole genome shotgun (WGS) entry which is preliminary data.</text>
</comment>
<evidence type="ECO:0000313" key="2">
    <source>
        <dbReference type="Proteomes" id="UP001189429"/>
    </source>
</evidence>
<dbReference type="Gene3D" id="1.25.10.10">
    <property type="entry name" value="Leucine-rich Repeat Variant"/>
    <property type="match status" value="1"/>
</dbReference>
<dbReference type="SUPFAM" id="SSF48371">
    <property type="entry name" value="ARM repeat"/>
    <property type="match status" value="1"/>
</dbReference>